<proteinExistence type="predicted"/>
<dbReference type="SUPFAM" id="SSF81324">
    <property type="entry name" value="Voltage-gated potassium channels"/>
    <property type="match status" value="1"/>
</dbReference>
<organism evidence="3">
    <name type="scientific">viral metagenome</name>
    <dbReference type="NCBI Taxonomy" id="1070528"/>
    <lineage>
        <taxon>unclassified sequences</taxon>
        <taxon>metagenomes</taxon>
        <taxon>organismal metagenomes</taxon>
    </lineage>
</organism>
<dbReference type="Gene3D" id="1.10.287.70">
    <property type="match status" value="1"/>
</dbReference>
<evidence type="ECO:0000259" key="2">
    <source>
        <dbReference type="Pfam" id="PF07885"/>
    </source>
</evidence>
<dbReference type="InterPro" id="IPR013099">
    <property type="entry name" value="K_chnl_dom"/>
</dbReference>
<keyword evidence="1" id="KW-1133">Transmembrane helix</keyword>
<feature type="transmembrane region" description="Helical" evidence="1">
    <location>
        <begin position="9"/>
        <end position="30"/>
    </location>
</feature>
<keyword evidence="1" id="KW-0472">Membrane</keyword>
<dbReference type="Pfam" id="PF07885">
    <property type="entry name" value="Ion_trans_2"/>
    <property type="match status" value="1"/>
</dbReference>
<name>A0A6C0K417_9ZZZZ</name>
<feature type="transmembrane region" description="Helical" evidence="1">
    <location>
        <begin position="50"/>
        <end position="68"/>
    </location>
</feature>
<keyword evidence="1" id="KW-0812">Transmembrane</keyword>
<accession>A0A6C0K417</accession>
<evidence type="ECO:0000313" key="3">
    <source>
        <dbReference type="EMBL" id="QHU12792.1"/>
    </source>
</evidence>
<feature type="transmembrane region" description="Helical" evidence="1">
    <location>
        <begin position="75"/>
        <end position="92"/>
    </location>
</feature>
<dbReference type="EMBL" id="MN740809">
    <property type="protein sequence ID" value="QHU12792.1"/>
    <property type="molecule type" value="Genomic_DNA"/>
</dbReference>
<protein>
    <recommendedName>
        <fullName evidence="2">Potassium channel domain-containing protein</fullName>
    </recommendedName>
</protein>
<sequence>MSKKTLRDVFIIFSYITILNVFLSLLLVFWVTDDDLHNLPKSWGDRYISILYYLITTFTTTGYGDIYAKSSRMKLIISVYMIMVCAITIRFFF</sequence>
<evidence type="ECO:0000256" key="1">
    <source>
        <dbReference type="SAM" id="Phobius"/>
    </source>
</evidence>
<reference evidence="3" key="1">
    <citation type="journal article" date="2020" name="Nature">
        <title>Giant virus diversity and host interactions through global metagenomics.</title>
        <authorList>
            <person name="Schulz F."/>
            <person name="Roux S."/>
            <person name="Paez-Espino D."/>
            <person name="Jungbluth S."/>
            <person name="Walsh D.A."/>
            <person name="Denef V.J."/>
            <person name="McMahon K.D."/>
            <person name="Konstantinidis K.T."/>
            <person name="Eloe-Fadrosh E.A."/>
            <person name="Kyrpides N.C."/>
            <person name="Woyke T."/>
        </authorList>
    </citation>
    <scope>NUCLEOTIDE SEQUENCE</scope>
    <source>
        <strain evidence="3">GVMAG-S-1101172-89</strain>
    </source>
</reference>
<feature type="domain" description="Potassium channel" evidence="2">
    <location>
        <begin position="21"/>
        <end position="92"/>
    </location>
</feature>
<dbReference type="AlphaFoldDB" id="A0A6C0K417"/>